<comment type="caution">
    <text evidence="7">The sequence shown here is derived from an EMBL/GenBank/DDBJ whole genome shotgun (WGS) entry which is preliminary data.</text>
</comment>
<dbReference type="PANTHER" id="PTHR43900">
    <property type="entry name" value="GLUTATHIONE S-TRANSFERASE RHO"/>
    <property type="match status" value="1"/>
</dbReference>
<keyword evidence="3" id="KW-0808">Transferase</keyword>
<dbReference type="OrthoDB" id="249703at2759"/>
<dbReference type="GO" id="GO:0009636">
    <property type="term" value="P:response to toxic substance"/>
    <property type="evidence" value="ECO:0007669"/>
    <property type="project" value="UniProtKB-ARBA"/>
</dbReference>
<dbReference type="PROSITE" id="PS50404">
    <property type="entry name" value="GST_NTER"/>
    <property type="match status" value="1"/>
</dbReference>
<dbReference type="Pfam" id="PF00043">
    <property type="entry name" value="GST_C"/>
    <property type="match status" value="1"/>
</dbReference>
<protein>
    <recommendedName>
        <fullName evidence="2">glutathione transferase</fullName>
        <ecNumber evidence="2">2.5.1.18</ecNumber>
    </recommendedName>
</protein>
<dbReference type="GO" id="GO:0006749">
    <property type="term" value="P:glutathione metabolic process"/>
    <property type="evidence" value="ECO:0007669"/>
    <property type="project" value="TreeGrafter"/>
</dbReference>
<dbReference type="PROSITE" id="PS50405">
    <property type="entry name" value="GST_CTER"/>
    <property type="match status" value="1"/>
</dbReference>
<evidence type="ECO:0000256" key="3">
    <source>
        <dbReference type="ARBA" id="ARBA00022679"/>
    </source>
</evidence>
<feature type="domain" description="GST N-terminal" evidence="5">
    <location>
        <begin position="1"/>
        <end position="82"/>
    </location>
</feature>
<dbReference type="GO" id="GO:0004364">
    <property type="term" value="F:glutathione transferase activity"/>
    <property type="evidence" value="ECO:0007669"/>
    <property type="project" value="UniProtKB-EC"/>
</dbReference>
<evidence type="ECO:0000256" key="2">
    <source>
        <dbReference type="ARBA" id="ARBA00012452"/>
    </source>
</evidence>
<dbReference type="SUPFAM" id="SSF47616">
    <property type="entry name" value="GST C-terminal domain-like"/>
    <property type="match status" value="1"/>
</dbReference>
<dbReference type="SFLD" id="SFLDS00019">
    <property type="entry name" value="Glutathione_Transferase_(cytos"/>
    <property type="match status" value="1"/>
</dbReference>
<evidence type="ECO:0000256" key="1">
    <source>
        <dbReference type="ARBA" id="ARBA00010128"/>
    </source>
</evidence>
<dbReference type="InterPro" id="IPR004046">
    <property type="entry name" value="GST_C"/>
</dbReference>
<dbReference type="EMBL" id="MU157827">
    <property type="protein sequence ID" value="KAF9533976.1"/>
    <property type="molecule type" value="Genomic_DNA"/>
</dbReference>
<evidence type="ECO:0000313" key="7">
    <source>
        <dbReference type="EMBL" id="KAF9533976.1"/>
    </source>
</evidence>
<dbReference type="PANTHER" id="PTHR43900:SF3">
    <property type="entry name" value="GLUTATHIONE S-TRANSFERASE RHO"/>
    <property type="match status" value="1"/>
</dbReference>
<dbReference type="FunFam" id="1.20.1050.10:FF:000004">
    <property type="entry name" value="Glutathione S-transferase F2"/>
    <property type="match status" value="1"/>
</dbReference>
<dbReference type="InterPro" id="IPR036282">
    <property type="entry name" value="Glutathione-S-Trfase_C_sf"/>
</dbReference>
<dbReference type="Proteomes" id="UP000807306">
    <property type="component" value="Unassembled WGS sequence"/>
</dbReference>
<comment type="catalytic activity">
    <reaction evidence="4">
        <text>RX + glutathione = an S-substituted glutathione + a halide anion + H(+)</text>
        <dbReference type="Rhea" id="RHEA:16437"/>
        <dbReference type="ChEBI" id="CHEBI:15378"/>
        <dbReference type="ChEBI" id="CHEBI:16042"/>
        <dbReference type="ChEBI" id="CHEBI:17792"/>
        <dbReference type="ChEBI" id="CHEBI:57925"/>
        <dbReference type="ChEBI" id="CHEBI:90779"/>
        <dbReference type="EC" id="2.5.1.18"/>
    </reaction>
</comment>
<dbReference type="SUPFAM" id="SSF52833">
    <property type="entry name" value="Thioredoxin-like"/>
    <property type="match status" value="1"/>
</dbReference>
<dbReference type="Gene3D" id="3.40.30.10">
    <property type="entry name" value="Glutaredoxin"/>
    <property type="match status" value="1"/>
</dbReference>
<accession>A0A9P6ERL5</accession>
<dbReference type="AlphaFoldDB" id="A0A9P6ERL5"/>
<evidence type="ECO:0000313" key="8">
    <source>
        <dbReference type="Proteomes" id="UP000807306"/>
    </source>
</evidence>
<dbReference type="InterPro" id="IPR036249">
    <property type="entry name" value="Thioredoxin-like_sf"/>
</dbReference>
<dbReference type="SFLD" id="SFLDG00358">
    <property type="entry name" value="Main_(cytGST)"/>
    <property type="match status" value="1"/>
</dbReference>
<dbReference type="GO" id="GO:0043295">
    <property type="term" value="F:glutathione binding"/>
    <property type="evidence" value="ECO:0007669"/>
    <property type="project" value="TreeGrafter"/>
</dbReference>
<dbReference type="Gene3D" id="1.20.1050.10">
    <property type="match status" value="1"/>
</dbReference>
<gene>
    <name evidence="7" type="ORF">CPB83DRAFT_805023</name>
</gene>
<dbReference type="Pfam" id="PF02798">
    <property type="entry name" value="GST_N"/>
    <property type="match status" value="1"/>
</dbReference>
<evidence type="ECO:0000259" key="6">
    <source>
        <dbReference type="PROSITE" id="PS50405"/>
    </source>
</evidence>
<dbReference type="EC" id="2.5.1.18" evidence="2"/>
<dbReference type="InterPro" id="IPR040079">
    <property type="entry name" value="Glutathione_S-Trfase"/>
</dbReference>
<evidence type="ECO:0000259" key="5">
    <source>
        <dbReference type="PROSITE" id="PS50404"/>
    </source>
</evidence>
<name>A0A9P6ERL5_9AGAR</name>
<dbReference type="InterPro" id="IPR010987">
    <property type="entry name" value="Glutathione-S-Trfase_C-like"/>
</dbReference>
<dbReference type="FunFam" id="3.40.30.10:FF:000016">
    <property type="entry name" value="Glutathione S-transferase F2"/>
    <property type="match status" value="1"/>
</dbReference>
<organism evidence="7 8">
    <name type="scientific">Crepidotus variabilis</name>
    <dbReference type="NCBI Taxonomy" id="179855"/>
    <lineage>
        <taxon>Eukaryota</taxon>
        <taxon>Fungi</taxon>
        <taxon>Dikarya</taxon>
        <taxon>Basidiomycota</taxon>
        <taxon>Agaricomycotina</taxon>
        <taxon>Agaricomycetes</taxon>
        <taxon>Agaricomycetidae</taxon>
        <taxon>Agaricales</taxon>
        <taxon>Agaricineae</taxon>
        <taxon>Crepidotaceae</taxon>
        <taxon>Crepidotus</taxon>
    </lineage>
</organism>
<evidence type="ECO:0000256" key="4">
    <source>
        <dbReference type="ARBA" id="ARBA00047960"/>
    </source>
</evidence>
<dbReference type="InterPro" id="IPR004045">
    <property type="entry name" value="Glutathione_S-Trfase_N"/>
</dbReference>
<comment type="similarity">
    <text evidence="1">Belongs to the GST superfamily. Phi family.</text>
</comment>
<proteinExistence type="inferred from homology"/>
<feature type="domain" description="GST C-terminal" evidence="6">
    <location>
        <begin position="89"/>
        <end position="220"/>
    </location>
</feature>
<dbReference type="GO" id="GO:0005737">
    <property type="term" value="C:cytoplasm"/>
    <property type="evidence" value="ECO:0007669"/>
    <property type="project" value="TreeGrafter"/>
</dbReference>
<sequence length="220" mass="25001">MVLKLYGSSMATCTRRVALILHEKKVPFELHEIDVQNKAHKKPDYLEKQPFGQIPYIDHDGFILYESRAICYYIASIYPSQGTNLVPTDPKANARLQQALSVEVANFNPFVEKAVLEKYFKPLYHGTKPDEKIYNEAISTLDAKLDAYEKILSKQKYLAGDELTLADLYHLVYGSVLPNTGYTGLESDSRPNVARWFKELSSRPAWQAVKENGFKSVAAY</sequence>
<reference evidence="7" key="1">
    <citation type="submission" date="2020-11" db="EMBL/GenBank/DDBJ databases">
        <authorList>
            <consortium name="DOE Joint Genome Institute"/>
            <person name="Ahrendt S."/>
            <person name="Riley R."/>
            <person name="Andreopoulos W."/>
            <person name="Labutti K."/>
            <person name="Pangilinan J."/>
            <person name="Ruiz-Duenas F.J."/>
            <person name="Barrasa J.M."/>
            <person name="Sanchez-Garcia M."/>
            <person name="Camarero S."/>
            <person name="Miyauchi S."/>
            <person name="Serrano A."/>
            <person name="Linde D."/>
            <person name="Babiker R."/>
            <person name="Drula E."/>
            <person name="Ayuso-Fernandez I."/>
            <person name="Pacheco R."/>
            <person name="Padilla G."/>
            <person name="Ferreira P."/>
            <person name="Barriuso J."/>
            <person name="Kellner H."/>
            <person name="Castanera R."/>
            <person name="Alfaro M."/>
            <person name="Ramirez L."/>
            <person name="Pisabarro A.G."/>
            <person name="Kuo A."/>
            <person name="Tritt A."/>
            <person name="Lipzen A."/>
            <person name="He G."/>
            <person name="Yan M."/>
            <person name="Ng V."/>
            <person name="Cullen D."/>
            <person name="Martin F."/>
            <person name="Rosso M.-N."/>
            <person name="Henrissat B."/>
            <person name="Hibbett D."/>
            <person name="Martinez A.T."/>
            <person name="Grigoriev I.V."/>
        </authorList>
    </citation>
    <scope>NUCLEOTIDE SEQUENCE</scope>
    <source>
        <strain evidence="7">CBS 506.95</strain>
    </source>
</reference>
<keyword evidence="8" id="KW-1185">Reference proteome</keyword>